<evidence type="ECO:0000256" key="2">
    <source>
        <dbReference type="PROSITE-ProRule" id="PRU00047"/>
    </source>
</evidence>
<feature type="compositionally biased region" description="Basic and acidic residues" evidence="3">
    <location>
        <begin position="43"/>
        <end position="52"/>
    </location>
</feature>
<feature type="region of interest" description="Disordered" evidence="3">
    <location>
        <begin position="35"/>
        <end position="66"/>
    </location>
</feature>
<keyword evidence="1" id="KW-0064">Aspartyl protease</keyword>
<evidence type="ECO:0000256" key="3">
    <source>
        <dbReference type="SAM" id="MobiDB-lite"/>
    </source>
</evidence>
<dbReference type="GO" id="GO:0003676">
    <property type="term" value="F:nucleic acid binding"/>
    <property type="evidence" value="ECO:0007669"/>
    <property type="project" value="InterPro"/>
</dbReference>
<dbReference type="AlphaFoldDB" id="A0AAV3Q291"/>
<name>A0AAV3Q291_LITER</name>
<dbReference type="InterPro" id="IPR001878">
    <property type="entry name" value="Znf_CCHC"/>
</dbReference>
<dbReference type="EMBL" id="BAABME010003279">
    <property type="protein sequence ID" value="GAA0158182.1"/>
    <property type="molecule type" value="Genomic_DNA"/>
</dbReference>
<gene>
    <name evidence="5" type="ORF">LIER_15276</name>
</gene>
<dbReference type="PANTHER" id="PTHR11439">
    <property type="entry name" value="GAG-POL-RELATED RETROTRANSPOSON"/>
    <property type="match status" value="1"/>
</dbReference>
<dbReference type="SUPFAM" id="SSF56672">
    <property type="entry name" value="DNA/RNA polymerases"/>
    <property type="match status" value="1"/>
</dbReference>
<keyword evidence="1" id="KW-0378">Hydrolase</keyword>
<sequence length="600" mass="68562">MRAAVSNFVGNDKLELKVVQERYLFEEVRKTDMGKKSSTLNVERGRNWDRGNSKNKCRSKSRGKNRSKFGERTLECWGCGKTSHMRKHCKASGGRDNNISDINVVDDYVDALLLSVDCSISSWILDSGTSFHTTSSRDIMVNYIGGDYGMVHLANDEPFNIVGIRDVNLKLSNGSTWKLTKVRHVPKLLKSLIYGDRLGCVRQGYEEEITEVEKDTFDTIQETETPGPKRSERTSRPIQRYSPSANFFLLTDKGDSVSYDEAVQCDDAIKWELAMKEEMESLMTNMTWELVKPLGFEVKGKENLVYKLQTSLYGLKQAPTQWNITFDNFMKRLKFERCKTDHCCYMRRFEKDYIILFLYVDDMMIVGADLQKINMLKKELSVGFAMKDLGEAKANSGDENNQRSGFSEIDTRRIPEKGDQAVQHVGCKTDKVSYASIVDSLMYAMVCTRPDIARAVGVVSRYMSTRGYVFTFGGTTISWRSKLQLIVALSSCEAEYVAMAEVVKEMIWLQTFLKELNLEHGRNTLYCDSQRAIYLTKNPVFHARTKHTGLKYHFIRSVLNNGVLKLQKILRDRNPADIFTKIVNKEKLKLCSTSVNLQSC</sequence>
<proteinExistence type="predicted"/>
<evidence type="ECO:0000256" key="1">
    <source>
        <dbReference type="ARBA" id="ARBA00022750"/>
    </source>
</evidence>
<dbReference type="InterPro" id="IPR054722">
    <property type="entry name" value="PolX-like_BBD"/>
</dbReference>
<dbReference type="InterPro" id="IPR043502">
    <property type="entry name" value="DNA/RNA_pol_sf"/>
</dbReference>
<dbReference type="CDD" id="cd09272">
    <property type="entry name" value="RNase_HI_RT_Ty1"/>
    <property type="match status" value="1"/>
</dbReference>
<feature type="region of interest" description="Disordered" evidence="3">
    <location>
        <begin position="214"/>
        <end position="236"/>
    </location>
</feature>
<dbReference type="Proteomes" id="UP001454036">
    <property type="component" value="Unassembled WGS sequence"/>
</dbReference>
<keyword evidence="6" id="KW-1185">Reference proteome</keyword>
<organism evidence="5 6">
    <name type="scientific">Lithospermum erythrorhizon</name>
    <name type="common">Purple gromwell</name>
    <name type="synonym">Lithospermum officinale var. erythrorhizon</name>
    <dbReference type="NCBI Taxonomy" id="34254"/>
    <lineage>
        <taxon>Eukaryota</taxon>
        <taxon>Viridiplantae</taxon>
        <taxon>Streptophyta</taxon>
        <taxon>Embryophyta</taxon>
        <taxon>Tracheophyta</taxon>
        <taxon>Spermatophyta</taxon>
        <taxon>Magnoliopsida</taxon>
        <taxon>eudicotyledons</taxon>
        <taxon>Gunneridae</taxon>
        <taxon>Pentapetalae</taxon>
        <taxon>asterids</taxon>
        <taxon>lamiids</taxon>
        <taxon>Boraginales</taxon>
        <taxon>Boraginaceae</taxon>
        <taxon>Boraginoideae</taxon>
        <taxon>Lithospermeae</taxon>
        <taxon>Lithospermum</taxon>
    </lineage>
</organism>
<evidence type="ECO:0000259" key="4">
    <source>
        <dbReference type="PROSITE" id="PS50158"/>
    </source>
</evidence>
<keyword evidence="2" id="KW-0862">Zinc</keyword>
<keyword evidence="2" id="KW-0863">Zinc-finger</keyword>
<dbReference type="GO" id="GO:0004190">
    <property type="term" value="F:aspartic-type endopeptidase activity"/>
    <property type="evidence" value="ECO:0007669"/>
    <property type="project" value="UniProtKB-KW"/>
</dbReference>
<reference evidence="5 6" key="1">
    <citation type="submission" date="2024-01" db="EMBL/GenBank/DDBJ databases">
        <title>The complete chloroplast genome sequence of Lithospermum erythrorhizon: insights into the phylogenetic relationship among Boraginaceae species and the maternal lineages of purple gromwells.</title>
        <authorList>
            <person name="Okada T."/>
            <person name="Watanabe K."/>
        </authorList>
    </citation>
    <scope>NUCLEOTIDE SEQUENCE [LARGE SCALE GENOMIC DNA]</scope>
</reference>
<protein>
    <recommendedName>
        <fullName evidence="4">CCHC-type domain-containing protein</fullName>
    </recommendedName>
</protein>
<dbReference type="Pfam" id="PF07727">
    <property type="entry name" value="RVT_2"/>
    <property type="match status" value="1"/>
</dbReference>
<comment type="caution">
    <text evidence="5">The sequence shown here is derived from an EMBL/GenBank/DDBJ whole genome shotgun (WGS) entry which is preliminary data.</text>
</comment>
<dbReference type="InterPro" id="IPR013103">
    <property type="entry name" value="RVT_2"/>
</dbReference>
<evidence type="ECO:0000313" key="6">
    <source>
        <dbReference type="Proteomes" id="UP001454036"/>
    </source>
</evidence>
<accession>A0AAV3Q291</accession>
<keyword evidence="1" id="KW-0645">Protease</keyword>
<evidence type="ECO:0000313" key="5">
    <source>
        <dbReference type="EMBL" id="GAA0158182.1"/>
    </source>
</evidence>
<dbReference type="PROSITE" id="PS50158">
    <property type="entry name" value="ZF_CCHC"/>
    <property type="match status" value="1"/>
</dbReference>
<feature type="domain" description="CCHC-type" evidence="4">
    <location>
        <begin position="76"/>
        <end position="90"/>
    </location>
</feature>
<dbReference type="PANTHER" id="PTHR11439:SF467">
    <property type="entry name" value="INTEGRASE CATALYTIC DOMAIN-CONTAINING PROTEIN"/>
    <property type="match status" value="1"/>
</dbReference>
<keyword evidence="2" id="KW-0479">Metal-binding</keyword>
<feature type="compositionally biased region" description="Basic residues" evidence="3">
    <location>
        <begin position="53"/>
        <end position="66"/>
    </location>
</feature>
<dbReference type="GO" id="GO:0008270">
    <property type="term" value="F:zinc ion binding"/>
    <property type="evidence" value="ECO:0007669"/>
    <property type="project" value="UniProtKB-KW"/>
</dbReference>
<dbReference type="Pfam" id="PF22936">
    <property type="entry name" value="Pol_BBD"/>
    <property type="match status" value="1"/>
</dbReference>